<organism evidence="1 2">
    <name type="scientific">Aspergillus costaricaensis CBS 115574</name>
    <dbReference type="NCBI Taxonomy" id="1448317"/>
    <lineage>
        <taxon>Eukaryota</taxon>
        <taxon>Fungi</taxon>
        <taxon>Dikarya</taxon>
        <taxon>Ascomycota</taxon>
        <taxon>Pezizomycotina</taxon>
        <taxon>Eurotiomycetes</taxon>
        <taxon>Eurotiomycetidae</taxon>
        <taxon>Eurotiales</taxon>
        <taxon>Aspergillaceae</taxon>
        <taxon>Aspergillus</taxon>
        <taxon>Aspergillus subgen. Circumdati</taxon>
    </lineage>
</organism>
<evidence type="ECO:0000313" key="1">
    <source>
        <dbReference type="EMBL" id="RAK94554.1"/>
    </source>
</evidence>
<keyword evidence="2" id="KW-1185">Reference proteome</keyword>
<dbReference type="EMBL" id="KZ824535">
    <property type="protein sequence ID" value="RAK94554.1"/>
    <property type="molecule type" value="Genomic_DNA"/>
</dbReference>
<protein>
    <submittedName>
        <fullName evidence="1">Uncharacterized protein</fullName>
    </submittedName>
</protein>
<name>A0ACD1IV88_9EURO</name>
<feature type="non-terminal residue" evidence="1">
    <location>
        <position position="162"/>
    </location>
</feature>
<feature type="non-terminal residue" evidence="1">
    <location>
        <position position="1"/>
    </location>
</feature>
<gene>
    <name evidence="1" type="ORF">BO79DRAFT_132064</name>
</gene>
<proteinExistence type="predicted"/>
<evidence type="ECO:0000313" key="2">
    <source>
        <dbReference type="Proteomes" id="UP000249748"/>
    </source>
</evidence>
<reference evidence="1" key="1">
    <citation type="submission" date="2018-02" db="EMBL/GenBank/DDBJ databases">
        <title>The genomes of Aspergillus section Nigri reveals drivers in fungal speciation.</title>
        <authorList>
            <consortium name="DOE Joint Genome Institute"/>
            <person name="Vesth T.C."/>
            <person name="Nybo J."/>
            <person name="Theobald S."/>
            <person name="Brandl J."/>
            <person name="Frisvad J.C."/>
            <person name="Nielsen K.F."/>
            <person name="Lyhne E.K."/>
            <person name="Kogle M.E."/>
            <person name="Kuo A."/>
            <person name="Riley R."/>
            <person name="Clum A."/>
            <person name="Nolan M."/>
            <person name="Lipzen A."/>
            <person name="Salamov A."/>
            <person name="Henrissat B."/>
            <person name="Wiebenga A."/>
            <person name="De vries R.P."/>
            <person name="Grigoriev I.V."/>
            <person name="Mortensen U.H."/>
            <person name="Andersen M.R."/>
            <person name="Baker S.E."/>
        </authorList>
    </citation>
    <scope>NUCLEOTIDE SEQUENCE</scope>
    <source>
        <strain evidence="1">CBS 115574</strain>
    </source>
</reference>
<dbReference type="Proteomes" id="UP000249748">
    <property type="component" value="Unassembled WGS sequence"/>
</dbReference>
<sequence>AATPILRRDAITVQNDVNQRIVPGITTLTNDVNAFPSSGLAGSVAIHTDFQNLISSVNHATTDTNSAGSLDDESGAAILNSLQAVPPSLSNLLGALGTEVSAWSAVPGGASLILGDLQSLNTASDNFADALTTNGPASISDQVAAIKTFIDNSFTYTEAAFS</sequence>
<accession>A0ACD1IV88</accession>